<keyword evidence="5 12" id="KW-0418">Kinase</keyword>
<dbReference type="VEuPathDB" id="AmoebaDB:EHI7A_033020"/>
<evidence type="ECO:0000256" key="10">
    <source>
        <dbReference type="RuleBase" id="RU000304"/>
    </source>
</evidence>
<feature type="binding site" evidence="9">
    <location>
        <position position="48"/>
    </location>
    <ligand>
        <name>ATP</name>
        <dbReference type="ChEBI" id="CHEBI:30616"/>
    </ligand>
</feature>
<dbReference type="PROSITE" id="PS00108">
    <property type="entry name" value="PROTEIN_KINASE_ST"/>
    <property type="match status" value="1"/>
</dbReference>
<dbReference type="GO" id="GO:0005829">
    <property type="term" value="C:cytosol"/>
    <property type="evidence" value="ECO:0007669"/>
    <property type="project" value="TreeGrafter"/>
</dbReference>
<evidence type="ECO:0000256" key="1">
    <source>
        <dbReference type="ARBA" id="ARBA00012513"/>
    </source>
</evidence>
<dbReference type="Pfam" id="PF00069">
    <property type="entry name" value="Pkinase"/>
    <property type="match status" value="1"/>
</dbReference>
<evidence type="ECO:0000256" key="5">
    <source>
        <dbReference type="ARBA" id="ARBA00022777"/>
    </source>
</evidence>
<accession>A0A5K1VCE1</accession>
<dbReference type="PROSITE" id="PS50011">
    <property type="entry name" value="PROTEIN_KINASE_DOM"/>
    <property type="match status" value="1"/>
</dbReference>
<dbReference type="PROSITE" id="PS00107">
    <property type="entry name" value="PROTEIN_KINASE_ATP"/>
    <property type="match status" value="1"/>
</dbReference>
<dbReference type="GO" id="GO:0005956">
    <property type="term" value="C:protein kinase CK2 complex"/>
    <property type="evidence" value="ECO:0007669"/>
    <property type="project" value="TreeGrafter"/>
</dbReference>
<dbReference type="EMBL" id="BDEQ01000001">
    <property type="protein sequence ID" value="GAT93251.1"/>
    <property type="molecule type" value="Genomic_DNA"/>
</dbReference>
<dbReference type="VEuPathDB" id="AmoebaDB:KM1_071020"/>
<dbReference type="InterPro" id="IPR045216">
    <property type="entry name" value="CK2_alpha"/>
</dbReference>
<evidence type="ECO:0000256" key="8">
    <source>
        <dbReference type="ARBA" id="ARBA00048679"/>
    </source>
</evidence>
<feature type="domain" description="Protein kinase" evidence="11">
    <location>
        <begin position="20"/>
        <end position="304"/>
    </location>
</feature>
<keyword evidence="3" id="KW-0808">Transferase</keyword>
<dbReference type="FunFam" id="3.30.200.20:FF:000088">
    <property type="entry name" value="Casein kinase II subunit alpha"/>
    <property type="match status" value="1"/>
</dbReference>
<dbReference type="VEuPathDB" id="AmoebaDB:EHI_127290"/>
<dbReference type="Gene3D" id="1.10.510.10">
    <property type="entry name" value="Transferase(Phosphotransferase) domain 1"/>
    <property type="match status" value="1"/>
</dbReference>
<comment type="catalytic activity">
    <reaction evidence="7">
        <text>L-threonyl-[protein] + ATP = O-phospho-L-threonyl-[protein] + ADP + H(+)</text>
        <dbReference type="Rhea" id="RHEA:46608"/>
        <dbReference type="Rhea" id="RHEA-COMP:11060"/>
        <dbReference type="Rhea" id="RHEA-COMP:11605"/>
        <dbReference type="ChEBI" id="CHEBI:15378"/>
        <dbReference type="ChEBI" id="CHEBI:30013"/>
        <dbReference type="ChEBI" id="CHEBI:30616"/>
        <dbReference type="ChEBI" id="CHEBI:61977"/>
        <dbReference type="ChEBI" id="CHEBI:456216"/>
        <dbReference type="EC" id="2.7.11.1"/>
    </reaction>
</comment>
<dbReference type="VEuPathDB" id="AmoebaDB:EHI8A_032190"/>
<evidence type="ECO:0000256" key="9">
    <source>
        <dbReference type="PROSITE-ProRule" id="PRU10141"/>
    </source>
</evidence>
<dbReference type="InterPro" id="IPR008271">
    <property type="entry name" value="Ser/Thr_kinase_AS"/>
</dbReference>
<comment type="catalytic activity">
    <reaction evidence="8">
        <text>L-seryl-[protein] + ATP = O-phospho-L-seryl-[protein] + ADP + H(+)</text>
        <dbReference type="Rhea" id="RHEA:17989"/>
        <dbReference type="Rhea" id="RHEA-COMP:9863"/>
        <dbReference type="Rhea" id="RHEA-COMP:11604"/>
        <dbReference type="ChEBI" id="CHEBI:15378"/>
        <dbReference type="ChEBI" id="CHEBI:29999"/>
        <dbReference type="ChEBI" id="CHEBI:30616"/>
        <dbReference type="ChEBI" id="CHEBI:83421"/>
        <dbReference type="ChEBI" id="CHEBI:456216"/>
        <dbReference type="EC" id="2.7.11.1"/>
    </reaction>
</comment>
<dbReference type="GO" id="GO:0004674">
    <property type="term" value="F:protein serine/threonine kinase activity"/>
    <property type="evidence" value="ECO:0007669"/>
    <property type="project" value="UniProtKB-KW"/>
</dbReference>
<keyword evidence="6 9" id="KW-0067">ATP-binding</keyword>
<dbReference type="EC" id="2.7.11.1" evidence="1"/>
<evidence type="ECO:0000256" key="7">
    <source>
        <dbReference type="ARBA" id="ARBA00047899"/>
    </source>
</evidence>
<sequence length="305" mass="35791">MYGVWDDKAFKIESGDQNKYQIIRWIGNGSYGKVFLGAIEERYECVIKIFSSFSGCTLKREVYFLNQLQHPNIVKLYDVIVNEQQNKSIIMEYIHNIPLNQISKKLTIKEIKILFLQLIKAVNYIHSKNIMHRDIKPSNIMFNYNNMTLKLIDFGLADYYIQNTKYSIHVGSINYKAPELLLYIHYYTPAVDIWSCGCVLAEMIIRNYPLFEGECLNDILEEIIKLEGTVVLTDFLRKEHVQISRCQALHLVGRKSRSISEYTDPVFQKKQTPGLIHLLKELLEFNYHKRPSASYLLKHITEFFN</sequence>
<dbReference type="OMA" id="RALMHQF"/>
<dbReference type="VEuPathDB" id="AmoebaDB:EHI5A_058880"/>
<dbReference type="GO" id="GO:0005524">
    <property type="term" value="F:ATP binding"/>
    <property type="evidence" value="ECO:0007669"/>
    <property type="project" value="UniProtKB-UniRule"/>
</dbReference>
<dbReference type="PANTHER" id="PTHR24054:SF0">
    <property type="entry name" value="CASEIN KINASE II SUBUNIT ALPHA"/>
    <property type="match status" value="1"/>
</dbReference>
<name>A0A5K1VCE1_ENTHI</name>
<dbReference type="InterPro" id="IPR011009">
    <property type="entry name" value="Kinase-like_dom_sf"/>
</dbReference>
<evidence type="ECO:0000259" key="11">
    <source>
        <dbReference type="PROSITE" id="PS50011"/>
    </source>
</evidence>
<protein>
    <recommendedName>
        <fullName evidence="1">non-specific serine/threonine protein kinase</fullName>
        <ecNumber evidence="1">2.7.11.1</ecNumber>
    </recommendedName>
</protein>
<evidence type="ECO:0000313" key="12">
    <source>
        <dbReference type="EMBL" id="GAT93251.1"/>
    </source>
</evidence>
<keyword evidence="4 9" id="KW-0547">Nucleotide-binding</keyword>
<dbReference type="AlphaFoldDB" id="A0A5K1VCE1"/>
<evidence type="ECO:0000313" key="13">
    <source>
        <dbReference type="Proteomes" id="UP000078387"/>
    </source>
</evidence>
<reference evidence="12 13" key="1">
    <citation type="submission" date="2016-05" db="EMBL/GenBank/DDBJ databases">
        <title>First whole genome sequencing of Entamoeba histolytica HM1:IMSS-clone-6.</title>
        <authorList>
            <person name="Mukherjee Avik.K."/>
            <person name="Izumyama S."/>
            <person name="Nakada-Tsukui K."/>
            <person name="Nozaki T."/>
        </authorList>
    </citation>
    <scope>NUCLEOTIDE SEQUENCE [LARGE SCALE GENOMIC DNA]</scope>
    <source>
        <strain evidence="12 13">HM1:IMSS clone 6</strain>
    </source>
</reference>
<comment type="similarity">
    <text evidence="10">Belongs to the protein kinase superfamily.</text>
</comment>
<evidence type="ECO:0000256" key="3">
    <source>
        <dbReference type="ARBA" id="ARBA00022679"/>
    </source>
</evidence>
<evidence type="ECO:0000256" key="2">
    <source>
        <dbReference type="ARBA" id="ARBA00022527"/>
    </source>
</evidence>
<comment type="caution">
    <text evidence="12">The sequence shown here is derived from an EMBL/GenBank/DDBJ whole genome shotgun (WGS) entry which is preliminary data.</text>
</comment>
<keyword evidence="2 10" id="KW-0723">Serine/threonine-protein kinase</keyword>
<dbReference type="GO" id="GO:0051726">
    <property type="term" value="P:regulation of cell cycle"/>
    <property type="evidence" value="ECO:0007669"/>
    <property type="project" value="TreeGrafter"/>
</dbReference>
<dbReference type="Gene3D" id="3.30.200.20">
    <property type="entry name" value="Phosphorylase Kinase, domain 1"/>
    <property type="match status" value="1"/>
</dbReference>
<dbReference type="FunFam" id="1.10.510.10:FF:000624">
    <property type="entry name" value="Mitogen-activated protein kinase"/>
    <property type="match status" value="1"/>
</dbReference>
<dbReference type="Proteomes" id="UP000078387">
    <property type="component" value="Unassembled WGS sequence"/>
</dbReference>
<dbReference type="PANTHER" id="PTHR24054">
    <property type="entry name" value="CASEIN KINASE II SUBUNIT ALPHA"/>
    <property type="match status" value="1"/>
</dbReference>
<evidence type="ECO:0000256" key="4">
    <source>
        <dbReference type="ARBA" id="ARBA00022741"/>
    </source>
</evidence>
<dbReference type="GO" id="GO:0005634">
    <property type="term" value="C:nucleus"/>
    <property type="evidence" value="ECO:0007669"/>
    <property type="project" value="TreeGrafter"/>
</dbReference>
<proteinExistence type="inferred from homology"/>
<dbReference type="InterPro" id="IPR000719">
    <property type="entry name" value="Prot_kinase_dom"/>
</dbReference>
<dbReference type="SMART" id="SM00220">
    <property type="entry name" value="S_TKc"/>
    <property type="match status" value="1"/>
</dbReference>
<evidence type="ECO:0000256" key="6">
    <source>
        <dbReference type="ARBA" id="ARBA00022840"/>
    </source>
</evidence>
<dbReference type="InterPro" id="IPR017441">
    <property type="entry name" value="Protein_kinase_ATP_BS"/>
</dbReference>
<dbReference type="SUPFAM" id="SSF56112">
    <property type="entry name" value="Protein kinase-like (PK-like)"/>
    <property type="match status" value="1"/>
</dbReference>
<organism evidence="12 13">
    <name type="scientific">Entamoeba histolytica</name>
    <dbReference type="NCBI Taxonomy" id="5759"/>
    <lineage>
        <taxon>Eukaryota</taxon>
        <taxon>Amoebozoa</taxon>
        <taxon>Evosea</taxon>
        <taxon>Archamoebae</taxon>
        <taxon>Mastigamoebida</taxon>
        <taxon>Entamoebidae</taxon>
        <taxon>Entamoeba</taxon>
    </lineage>
</organism>
<gene>
    <name evidence="12" type="ORF">CL6EHI_127290</name>
</gene>